<organism evidence="2 3">
    <name type="scientific">Cymbomonas tetramitiformis</name>
    <dbReference type="NCBI Taxonomy" id="36881"/>
    <lineage>
        <taxon>Eukaryota</taxon>
        <taxon>Viridiplantae</taxon>
        <taxon>Chlorophyta</taxon>
        <taxon>Pyramimonadophyceae</taxon>
        <taxon>Pyramimonadales</taxon>
        <taxon>Pyramimonadaceae</taxon>
        <taxon>Cymbomonas</taxon>
    </lineage>
</organism>
<dbReference type="InterPro" id="IPR050697">
    <property type="entry name" value="Adenylyl/Guanylyl_Cyclase_3/4"/>
</dbReference>
<dbReference type="InterPro" id="IPR001054">
    <property type="entry name" value="A/G_cyclase"/>
</dbReference>
<dbReference type="SUPFAM" id="SSF55073">
    <property type="entry name" value="Nucleotide cyclase"/>
    <property type="match status" value="1"/>
</dbReference>
<dbReference type="GO" id="GO:0035556">
    <property type="term" value="P:intracellular signal transduction"/>
    <property type="evidence" value="ECO:0007669"/>
    <property type="project" value="InterPro"/>
</dbReference>
<evidence type="ECO:0000259" key="1">
    <source>
        <dbReference type="PROSITE" id="PS50125"/>
    </source>
</evidence>
<dbReference type="Proteomes" id="UP001190700">
    <property type="component" value="Unassembled WGS sequence"/>
</dbReference>
<protein>
    <recommendedName>
        <fullName evidence="1">Guanylate cyclase domain-containing protein</fullName>
    </recommendedName>
</protein>
<dbReference type="GO" id="GO:0006171">
    <property type="term" value="P:cAMP biosynthetic process"/>
    <property type="evidence" value="ECO:0007669"/>
    <property type="project" value="TreeGrafter"/>
</dbReference>
<evidence type="ECO:0000313" key="2">
    <source>
        <dbReference type="EMBL" id="KAK3273515.1"/>
    </source>
</evidence>
<proteinExistence type="predicted"/>
<dbReference type="CDD" id="cd07302">
    <property type="entry name" value="CHD"/>
    <property type="match status" value="1"/>
</dbReference>
<dbReference type="Pfam" id="PF00211">
    <property type="entry name" value="Guanylate_cyc"/>
    <property type="match status" value="1"/>
</dbReference>
<evidence type="ECO:0000313" key="3">
    <source>
        <dbReference type="Proteomes" id="UP001190700"/>
    </source>
</evidence>
<sequence length="121" mass="13405">MSNILQYISAAPFEGLLRCCPLRSVLRGVVQRIVQGDERAAHLYVEPAECTIFYSDIANFTGISENLGLEKVMHLMELYLTFMSKVIEEEGGVIGDFIGDGIMAFWGSPEPTPHHAELACK</sequence>
<dbReference type="PROSITE" id="PS50125">
    <property type="entry name" value="GUANYLATE_CYCLASE_2"/>
    <property type="match status" value="1"/>
</dbReference>
<dbReference type="PANTHER" id="PTHR43081:SF1">
    <property type="entry name" value="ADENYLATE CYCLASE, TERMINAL-DIFFERENTIATION SPECIFIC"/>
    <property type="match status" value="1"/>
</dbReference>
<accession>A0AAE0L6H3</accession>
<dbReference type="AlphaFoldDB" id="A0AAE0L6H3"/>
<reference evidence="2 3" key="1">
    <citation type="journal article" date="2015" name="Genome Biol. Evol.">
        <title>Comparative Genomics of a Bacterivorous Green Alga Reveals Evolutionary Causalities and Consequences of Phago-Mixotrophic Mode of Nutrition.</title>
        <authorList>
            <person name="Burns J.A."/>
            <person name="Paasch A."/>
            <person name="Narechania A."/>
            <person name="Kim E."/>
        </authorList>
    </citation>
    <scope>NUCLEOTIDE SEQUENCE [LARGE SCALE GENOMIC DNA]</scope>
    <source>
        <strain evidence="2 3">PLY_AMNH</strain>
    </source>
</reference>
<dbReference type="Gene3D" id="3.30.70.1230">
    <property type="entry name" value="Nucleotide cyclase"/>
    <property type="match status" value="1"/>
</dbReference>
<dbReference type="PANTHER" id="PTHR43081">
    <property type="entry name" value="ADENYLATE CYCLASE, TERMINAL-DIFFERENTIATION SPECIFIC-RELATED"/>
    <property type="match status" value="1"/>
</dbReference>
<name>A0AAE0L6H3_9CHLO</name>
<dbReference type="InterPro" id="IPR029787">
    <property type="entry name" value="Nucleotide_cyclase"/>
</dbReference>
<feature type="domain" description="Guanylate cyclase" evidence="1">
    <location>
        <begin position="51"/>
        <end position="121"/>
    </location>
</feature>
<feature type="non-terminal residue" evidence="2">
    <location>
        <position position="121"/>
    </location>
</feature>
<comment type="caution">
    <text evidence="2">The sequence shown here is derived from an EMBL/GenBank/DDBJ whole genome shotgun (WGS) entry which is preliminary data.</text>
</comment>
<keyword evidence="3" id="KW-1185">Reference proteome</keyword>
<gene>
    <name evidence="2" type="ORF">CYMTET_18247</name>
</gene>
<dbReference type="EMBL" id="LGRX02008435">
    <property type="protein sequence ID" value="KAK3273515.1"/>
    <property type="molecule type" value="Genomic_DNA"/>
</dbReference>